<accession>A0A9P8XWD2</accession>
<organism evidence="2 3">
    <name type="scientific">Microdochium trichocladiopsis</name>
    <dbReference type="NCBI Taxonomy" id="1682393"/>
    <lineage>
        <taxon>Eukaryota</taxon>
        <taxon>Fungi</taxon>
        <taxon>Dikarya</taxon>
        <taxon>Ascomycota</taxon>
        <taxon>Pezizomycotina</taxon>
        <taxon>Sordariomycetes</taxon>
        <taxon>Xylariomycetidae</taxon>
        <taxon>Xylariales</taxon>
        <taxon>Microdochiaceae</taxon>
        <taxon>Microdochium</taxon>
    </lineage>
</organism>
<dbReference type="RefSeq" id="XP_046007327.1">
    <property type="nucleotide sequence ID" value="XM_046161208.1"/>
</dbReference>
<gene>
    <name evidence="2" type="ORF">B0I36DRAFT_387900</name>
</gene>
<dbReference type="GeneID" id="70190754"/>
<dbReference type="SUPFAM" id="SSF52266">
    <property type="entry name" value="SGNH hydrolase"/>
    <property type="match status" value="1"/>
</dbReference>
<dbReference type="Gene3D" id="3.40.50.1110">
    <property type="entry name" value="SGNH hydrolase"/>
    <property type="match status" value="1"/>
</dbReference>
<dbReference type="InterPro" id="IPR036514">
    <property type="entry name" value="SGNH_hydro_sf"/>
</dbReference>
<dbReference type="OrthoDB" id="2119228at2759"/>
<evidence type="ECO:0000259" key="1">
    <source>
        <dbReference type="Pfam" id="PF13472"/>
    </source>
</evidence>
<evidence type="ECO:0000313" key="2">
    <source>
        <dbReference type="EMBL" id="KAH7021126.1"/>
    </source>
</evidence>
<keyword evidence="3" id="KW-1185">Reference proteome</keyword>
<dbReference type="AlphaFoldDB" id="A0A9P8XWD2"/>
<reference evidence="2" key="1">
    <citation type="journal article" date="2021" name="Nat. Commun.">
        <title>Genetic determinants of endophytism in the Arabidopsis root mycobiome.</title>
        <authorList>
            <person name="Mesny F."/>
            <person name="Miyauchi S."/>
            <person name="Thiergart T."/>
            <person name="Pickel B."/>
            <person name="Atanasova L."/>
            <person name="Karlsson M."/>
            <person name="Huettel B."/>
            <person name="Barry K.W."/>
            <person name="Haridas S."/>
            <person name="Chen C."/>
            <person name="Bauer D."/>
            <person name="Andreopoulos W."/>
            <person name="Pangilinan J."/>
            <person name="LaButti K."/>
            <person name="Riley R."/>
            <person name="Lipzen A."/>
            <person name="Clum A."/>
            <person name="Drula E."/>
            <person name="Henrissat B."/>
            <person name="Kohler A."/>
            <person name="Grigoriev I.V."/>
            <person name="Martin F.M."/>
            <person name="Hacquard S."/>
        </authorList>
    </citation>
    <scope>NUCLEOTIDE SEQUENCE</scope>
    <source>
        <strain evidence="2">MPI-CAGE-CH-0230</strain>
    </source>
</reference>
<name>A0A9P8XWD2_9PEZI</name>
<dbReference type="PANTHER" id="PTHR30383:SF2">
    <property type="entry name" value="CELLULOSE-BINDING PROTEIN"/>
    <property type="match status" value="1"/>
</dbReference>
<comment type="caution">
    <text evidence="2">The sequence shown here is derived from an EMBL/GenBank/DDBJ whole genome shotgun (WGS) entry which is preliminary data.</text>
</comment>
<protein>
    <submittedName>
        <fullName evidence="2">SGNH hydrolase-type esterase domain-containing protein</fullName>
    </submittedName>
</protein>
<dbReference type="PANTHER" id="PTHR30383">
    <property type="entry name" value="THIOESTERASE 1/PROTEASE 1/LYSOPHOSPHOLIPASE L1"/>
    <property type="match status" value="1"/>
</dbReference>
<keyword evidence="2" id="KW-0378">Hydrolase</keyword>
<sequence length="248" mass="27602">MILGDSITHGANGDWTWRYRLWQWLHYNTTLSPEFVGPFKGTFLDDGDPNTEFDTSGKYHAGTDGVFLTTSSGHAAYWGRALAQSKDTVSQWTRDHQPEYLLVMLGFNDLGWFVTDVAGALANTQKFIEEARRAKPDVKFFFANIVDRAFLGGREDLVKNTKEYNQRLPGLLQSMASSRSFVKLVDVNTAYECRPEGCPDAYDGLHPNPHGEYDIALAFSVAMVQAGFGASPLVVPFCGMSSPYTCPF</sequence>
<dbReference type="InterPro" id="IPR013830">
    <property type="entry name" value="SGNH_hydro"/>
</dbReference>
<dbReference type="InterPro" id="IPR051532">
    <property type="entry name" value="Ester_Hydrolysis_Enzymes"/>
</dbReference>
<proteinExistence type="predicted"/>
<dbReference type="GO" id="GO:0004622">
    <property type="term" value="F:phosphatidylcholine lysophospholipase activity"/>
    <property type="evidence" value="ECO:0007669"/>
    <property type="project" value="TreeGrafter"/>
</dbReference>
<evidence type="ECO:0000313" key="3">
    <source>
        <dbReference type="Proteomes" id="UP000756346"/>
    </source>
</evidence>
<feature type="domain" description="SGNH hydrolase-type esterase" evidence="1">
    <location>
        <begin position="85"/>
        <end position="211"/>
    </location>
</feature>
<dbReference type="Proteomes" id="UP000756346">
    <property type="component" value="Unassembled WGS sequence"/>
</dbReference>
<dbReference type="EMBL" id="JAGTJQ010000010">
    <property type="protein sequence ID" value="KAH7021126.1"/>
    <property type="molecule type" value="Genomic_DNA"/>
</dbReference>
<dbReference type="Pfam" id="PF13472">
    <property type="entry name" value="Lipase_GDSL_2"/>
    <property type="match status" value="1"/>
</dbReference>